<accession>A0A432WNJ0</accession>
<dbReference type="Pfam" id="PF07445">
    <property type="entry name" value="PriC"/>
    <property type="match status" value="1"/>
</dbReference>
<comment type="caution">
    <text evidence="1">The sequence shown here is derived from an EMBL/GenBank/DDBJ whole genome shotgun (WGS) entry which is preliminary data.</text>
</comment>
<evidence type="ECO:0000313" key="2">
    <source>
        <dbReference type="Proteomes" id="UP000288405"/>
    </source>
</evidence>
<protein>
    <submittedName>
        <fullName evidence="1">Uncharacterized protein</fullName>
    </submittedName>
</protein>
<keyword evidence="2" id="KW-1185">Reference proteome</keyword>
<dbReference type="AlphaFoldDB" id="A0A432WNJ0"/>
<dbReference type="Proteomes" id="UP000288405">
    <property type="component" value="Unassembled WGS sequence"/>
</dbReference>
<gene>
    <name evidence="1" type="ORF">CWE11_04980</name>
</gene>
<organism evidence="1 2">
    <name type="scientific">Aliidiomarina sanyensis</name>
    <dbReference type="NCBI Taxonomy" id="1249555"/>
    <lineage>
        <taxon>Bacteria</taxon>
        <taxon>Pseudomonadati</taxon>
        <taxon>Pseudomonadota</taxon>
        <taxon>Gammaproteobacteria</taxon>
        <taxon>Alteromonadales</taxon>
        <taxon>Idiomarinaceae</taxon>
        <taxon>Aliidiomarina</taxon>
    </lineage>
</organism>
<evidence type="ECO:0000313" key="1">
    <source>
        <dbReference type="EMBL" id="RUO35370.1"/>
    </source>
</evidence>
<name>A0A432WNJ0_9GAMM</name>
<dbReference type="EMBL" id="PIPM01000003">
    <property type="protein sequence ID" value="RUO35370.1"/>
    <property type="molecule type" value="Genomic_DNA"/>
</dbReference>
<proteinExistence type="predicted"/>
<dbReference type="Gene3D" id="1.20.1270.340">
    <property type="match status" value="1"/>
</dbReference>
<dbReference type="OrthoDB" id="6401135at2"/>
<dbReference type="RefSeq" id="WP_126776487.1">
    <property type="nucleotide sequence ID" value="NZ_PIPM01000003.1"/>
</dbReference>
<dbReference type="InterPro" id="IPR010890">
    <property type="entry name" value="PriC"/>
</dbReference>
<dbReference type="InterPro" id="IPR038338">
    <property type="entry name" value="PriC_sf"/>
</dbReference>
<reference evidence="1 2" key="1">
    <citation type="journal article" date="2011" name="Front. Microbiol.">
        <title>Genomic signatures of strain selection and enhancement in Bacillus atrophaeus var. globigii, a historical biowarfare simulant.</title>
        <authorList>
            <person name="Gibbons H.S."/>
            <person name="Broomall S.M."/>
            <person name="McNew L.A."/>
            <person name="Daligault H."/>
            <person name="Chapman C."/>
            <person name="Bruce D."/>
            <person name="Karavis M."/>
            <person name="Krepps M."/>
            <person name="McGregor P.A."/>
            <person name="Hong C."/>
            <person name="Park K.H."/>
            <person name="Akmal A."/>
            <person name="Feldman A."/>
            <person name="Lin J.S."/>
            <person name="Chang W.E."/>
            <person name="Higgs B.W."/>
            <person name="Demirev P."/>
            <person name="Lindquist J."/>
            <person name="Liem A."/>
            <person name="Fochler E."/>
            <person name="Read T.D."/>
            <person name="Tapia R."/>
            <person name="Johnson S."/>
            <person name="Bishop-Lilly K.A."/>
            <person name="Detter C."/>
            <person name="Han C."/>
            <person name="Sozhamannan S."/>
            <person name="Rosenzweig C.N."/>
            <person name="Skowronski E.W."/>
        </authorList>
    </citation>
    <scope>NUCLEOTIDE SEQUENCE [LARGE SCALE GENOMIC DNA]</scope>
    <source>
        <strain evidence="1 2">GYP-17</strain>
    </source>
</reference>
<sequence length="93" mass="11003">MESLDTVEKTNAVFARLRERARMRSPELREEWFEATLFKTRTLHVEDYLAEAERNARTLARTPESAPTYDFIREVVEAQLMALVQALYRDEPR</sequence>